<keyword evidence="10" id="KW-0460">Magnesium</keyword>
<dbReference type="InterPro" id="IPR015806">
    <property type="entry name" value="Pyrv_Knase_insert_dom_sf"/>
</dbReference>
<dbReference type="EMBL" id="BAFD01000111">
    <property type="protein sequence ID" value="GAB46130.1"/>
    <property type="molecule type" value="Genomic_DNA"/>
</dbReference>
<organism evidence="16 17">
    <name type="scientific">Gordonia terrae NBRC 100016</name>
    <dbReference type="NCBI Taxonomy" id="1089454"/>
    <lineage>
        <taxon>Bacteria</taxon>
        <taxon>Bacillati</taxon>
        <taxon>Actinomycetota</taxon>
        <taxon>Actinomycetes</taxon>
        <taxon>Mycobacteriales</taxon>
        <taxon>Gordoniaceae</taxon>
        <taxon>Gordonia</taxon>
    </lineage>
</organism>
<dbReference type="Gene3D" id="3.20.20.60">
    <property type="entry name" value="Phosphoenolpyruvate-binding domains"/>
    <property type="match status" value="2"/>
</dbReference>
<evidence type="ECO:0000313" key="16">
    <source>
        <dbReference type="EMBL" id="GAB46130.1"/>
    </source>
</evidence>
<evidence type="ECO:0000256" key="9">
    <source>
        <dbReference type="ARBA" id="ARBA00022840"/>
    </source>
</evidence>
<keyword evidence="7" id="KW-0547">Nucleotide-binding</keyword>
<dbReference type="Proteomes" id="UP000004881">
    <property type="component" value="Unassembled WGS sequence"/>
</dbReference>
<comment type="caution">
    <text evidence="16">The sequence shown here is derived from an EMBL/GenBank/DDBJ whole genome shotgun (WGS) entry which is preliminary data.</text>
</comment>
<evidence type="ECO:0000256" key="8">
    <source>
        <dbReference type="ARBA" id="ARBA00022777"/>
    </source>
</evidence>
<dbReference type="InterPro" id="IPR015793">
    <property type="entry name" value="Pyrv_Knase_brl"/>
</dbReference>
<keyword evidence="17" id="KW-1185">Reference proteome</keyword>
<evidence type="ECO:0000256" key="6">
    <source>
        <dbReference type="ARBA" id="ARBA00022723"/>
    </source>
</evidence>
<sequence length="627" mass="68402">MGIPVVMSIPELSTALHELRDDLDRAELQAESLIAAVADQHRHSARNLVHYVAVRRRDLRPLQESMSAHGLSSLGRMESIVYSWIETVIETVDALAEGRTRHPIWGDLAGGVRTLTRNRDRLLGRVHPGGGDDATADGPRDEHGERATRVMVTMPTQAADDPDLVRAMGAAGMDVARVNCAHDGPTEWSRMIESVRSLPGRVRVAMDLAGPKLRTGPLEPGPKVIKVKPVRADNGTVERRSRVRLGTTPLDPGARLPDGIDAVIPVRALVDAVQRDQLVLRDARGRRRRLEVVSVSEAGIDAETDRTVYYETGMPIGVAGSEDASRDAARSRRSLVVDELPEKRQHLLVRTGDEIRLQRDLTPAPATRTGPHRIGCELGEAFDDVMPGHRVLFDDGKIAGRVREKLGDEIVVDVERAGPGGTKLRAEKGINLPDTTLHIPALTAADRRDLEFVAARADMVNCSFVRSPEDVADLIDELGRRGAPDVGIVLKIETRAAFESLPQMLLEAMRWDAVGVMIARGDLAVEVGFGRLAEVQEEILWLCEAAHVPVIWATQVLDGLAKTGVPSRAEVTDAAMSRRAEGVMLNKGPYIVEAIEALTSILDRMGGHVEKKRSLLRPLNSFDIDPG</sequence>
<keyword evidence="13" id="KW-0175">Coiled coil</keyword>
<comment type="similarity">
    <text evidence="3">Belongs to the pyruvate kinase family.</text>
</comment>
<dbReference type="InterPro" id="IPR001697">
    <property type="entry name" value="Pyr_Knase"/>
</dbReference>
<name>A0ABQ0HJT2_9ACTN</name>
<evidence type="ECO:0000256" key="10">
    <source>
        <dbReference type="ARBA" id="ARBA00022842"/>
    </source>
</evidence>
<evidence type="ECO:0000256" key="7">
    <source>
        <dbReference type="ARBA" id="ARBA00022741"/>
    </source>
</evidence>
<dbReference type="GO" id="GO:0016301">
    <property type="term" value="F:kinase activity"/>
    <property type="evidence" value="ECO:0007669"/>
    <property type="project" value="UniProtKB-KW"/>
</dbReference>
<proteinExistence type="inferred from homology"/>
<evidence type="ECO:0000256" key="13">
    <source>
        <dbReference type="SAM" id="Coils"/>
    </source>
</evidence>
<dbReference type="InterPro" id="IPR040442">
    <property type="entry name" value="Pyrv_kinase-like_dom_sf"/>
</dbReference>
<feature type="region of interest" description="Disordered" evidence="14">
    <location>
        <begin position="122"/>
        <end position="143"/>
    </location>
</feature>
<dbReference type="EC" id="2.7.1.40" evidence="4"/>
<feature type="domain" description="Pyruvate kinase barrel" evidence="15">
    <location>
        <begin position="345"/>
        <end position="585"/>
    </location>
</feature>
<protein>
    <recommendedName>
        <fullName evidence="4">pyruvate kinase</fullName>
        <ecNumber evidence="4">2.7.1.40</ecNumber>
    </recommendedName>
</protein>
<dbReference type="GeneID" id="32689354"/>
<evidence type="ECO:0000259" key="15">
    <source>
        <dbReference type="Pfam" id="PF00224"/>
    </source>
</evidence>
<evidence type="ECO:0000256" key="14">
    <source>
        <dbReference type="SAM" id="MobiDB-lite"/>
    </source>
</evidence>
<reference evidence="16 17" key="1">
    <citation type="submission" date="2012-02" db="EMBL/GenBank/DDBJ databases">
        <title>Whole genome shotgun sequence of Gordonia terrae NBRC 100016.</title>
        <authorList>
            <person name="Takarada H."/>
            <person name="Hosoyama A."/>
            <person name="Tsuchikane K."/>
            <person name="Katsumata H."/>
            <person name="Yamazaki S."/>
            <person name="Fujita N."/>
        </authorList>
    </citation>
    <scope>NUCLEOTIDE SEQUENCE [LARGE SCALE GENOMIC DNA]</scope>
    <source>
        <strain evidence="16 17">NBRC 100016</strain>
    </source>
</reference>
<evidence type="ECO:0000256" key="11">
    <source>
        <dbReference type="ARBA" id="ARBA00023152"/>
    </source>
</evidence>
<keyword evidence="12 16" id="KW-0670">Pyruvate</keyword>
<accession>A0ABQ0HJT2</accession>
<gene>
    <name evidence="16" type="ORF">GOTRE_145_01400</name>
</gene>
<feature type="coiled-coil region" evidence="13">
    <location>
        <begin position="9"/>
        <end position="36"/>
    </location>
</feature>
<keyword evidence="6" id="KW-0479">Metal-binding</keyword>
<dbReference type="NCBIfam" id="NF011314">
    <property type="entry name" value="PRK14725.1"/>
    <property type="match status" value="1"/>
</dbReference>
<dbReference type="SUPFAM" id="SSF51621">
    <property type="entry name" value="Phosphoenolpyruvate/pyruvate domain"/>
    <property type="match status" value="1"/>
</dbReference>
<evidence type="ECO:0000256" key="3">
    <source>
        <dbReference type="ARBA" id="ARBA00008663"/>
    </source>
</evidence>
<evidence type="ECO:0000256" key="5">
    <source>
        <dbReference type="ARBA" id="ARBA00022679"/>
    </source>
</evidence>
<evidence type="ECO:0000256" key="4">
    <source>
        <dbReference type="ARBA" id="ARBA00012142"/>
    </source>
</evidence>
<evidence type="ECO:0000256" key="2">
    <source>
        <dbReference type="ARBA" id="ARBA00004997"/>
    </source>
</evidence>
<keyword evidence="8 16" id="KW-0418">Kinase</keyword>
<dbReference type="Pfam" id="PF00224">
    <property type="entry name" value="PK"/>
    <property type="match status" value="1"/>
</dbReference>
<keyword evidence="5" id="KW-0808">Transferase</keyword>
<dbReference type="InterPro" id="IPR011037">
    <property type="entry name" value="Pyrv_Knase-like_insert_dom_sf"/>
</dbReference>
<keyword evidence="11" id="KW-0324">Glycolysis</keyword>
<dbReference type="SUPFAM" id="SSF50800">
    <property type="entry name" value="PK beta-barrel domain-like"/>
    <property type="match status" value="1"/>
</dbReference>
<dbReference type="PANTHER" id="PTHR11817">
    <property type="entry name" value="PYRUVATE KINASE"/>
    <property type="match status" value="1"/>
</dbReference>
<evidence type="ECO:0000313" key="17">
    <source>
        <dbReference type="Proteomes" id="UP000004881"/>
    </source>
</evidence>
<evidence type="ECO:0000256" key="1">
    <source>
        <dbReference type="ARBA" id="ARBA00001958"/>
    </source>
</evidence>
<keyword evidence="9" id="KW-0067">ATP-binding</keyword>
<comment type="pathway">
    <text evidence="2">Carbohydrate degradation; glycolysis; pyruvate from D-glyceraldehyde 3-phosphate: step 5/5.</text>
</comment>
<evidence type="ECO:0000256" key="12">
    <source>
        <dbReference type="ARBA" id="ARBA00023317"/>
    </source>
</evidence>
<dbReference type="Gene3D" id="2.40.33.10">
    <property type="entry name" value="PK beta-barrel domain-like"/>
    <property type="match status" value="2"/>
</dbReference>
<comment type="cofactor">
    <cofactor evidence="1">
        <name>K(+)</name>
        <dbReference type="ChEBI" id="CHEBI:29103"/>
    </cofactor>
</comment>
<dbReference type="RefSeq" id="WP_004023012.1">
    <property type="nucleotide sequence ID" value="NZ_BAFD01000111.1"/>
</dbReference>
<dbReference type="InterPro" id="IPR015813">
    <property type="entry name" value="Pyrv/PenolPyrv_kinase-like_dom"/>
</dbReference>